<evidence type="ECO:0000313" key="2">
    <source>
        <dbReference type="Proteomes" id="UP000011115"/>
    </source>
</evidence>
<dbReference type="InParanoid" id="M1BEN7"/>
<protein>
    <submittedName>
        <fullName evidence="1">Uncharacterized protein</fullName>
    </submittedName>
</protein>
<proteinExistence type="predicted"/>
<dbReference type="EnsemblPlants" id="PGSC0003DMT400043466">
    <property type="protein sequence ID" value="PGSC0003DMT400043466"/>
    <property type="gene ID" value="PGSC0003DMG400016875"/>
</dbReference>
<sequence>MLKHRSIGPFFKYQAPASKRMEPNHYFETHLNYNKPELQMSSFDSIEVMIYGKGRNSRFLP</sequence>
<dbReference type="AlphaFoldDB" id="M1BEN7"/>
<reference evidence="1" key="2">
    <citation type="submission" date="2015-06" db="UniProtKB">
        <authorList>
            <consortium name="EnsemblPlants"/>
        </authorList>
    </citation>
    <scope>IDENTIFICATION</scope>
    <source>
        <strain evidence="1">DM1-3 516 R44</strain>
    </source>
</reference>
<accession>M1BEN7</accession>
<dbReference type="Gramene" id="PGSC0003DMT400043466">
    <property type="protein sequence ID" value="PGSC0003DMT400043466"/>
    <property type="gene ID" value="PGSC0003DMG400016875"/>
</dbReference>
<name>M1BEN7_SOLTU</name>
<reference evidence="2" key="1">
    <citation type="journal article" date="2011" name="Nature">
        <title>Genome sequence and analysis of the tuber crop potato.</title>
        <authorList>
            <consortium name="The Potato Genome Sequencing Consortium"/>
        </authorList>
    </citation>
    <scope>NUCLEOTIDE SEQUENCE [LARGE SCALE GENOMIC DNA]</scope>
    <source>
        <strain evidence="2">cv. DM1-3 516 R44</strain>
    </source>
</reference>
<organism evidence="1 2">
    <name type="scientific">Solanum tuberosum</name>
    <name type="common">Potato</name>
    <dbReference type="NCBI Taxonomy" id="4113"/>
    <lineage>
        <taxon>Eukaryota</taxon>
        <taxon>Viridiplantae</taxon>
        <taxon>Streptophyta</taxon>
        <taxon>Embryophyta</taxon>
        <taxon>Tracheophyta</taxon>
        <taxon>Spermatophyta</taxon>
        <taxon>Magnoliopsida</taxon>
        <taxon>eudicotyledons</taxon>
        <taxon>Gunneridae</taxon>
        <taxon>Pentapetalae</taxon>
        <taxon>asterids</taxon>
        <taxon>lamiids</taxon>
        <taxon>Solanales</taxon>
        <taxon>Solanaceae</taxon>
        <taxon>Solanoideae</taxon>
        <taxon>Solaneae</taxon>
        <taxon>Solanum</taxon>
    </lineage>
</organism>
<keyword evidence="2" id="KW-1185">Reference proteome</keyword>
<evidence type="ECO:0000313" key="1">
    <source>
        <dbReference type="EnsemblPlants" id="PGSC0003DMT400043466"/>
    </source>
</evidence>
<dbReference type="HOGENOM" id="CLU_2927166_0_0_1"/>
<dbReference type="PaxDb" id="4113-PGSC0003DMT400043466"/>
<dbReference type="Proteomes" id="UP000011115">
    <property type="component" value="Unassembled WGS sequence"/>
</dbReference>